<dbReference type="EMBL" id="JANPWB010000016">
    <property type="protein sequence ID" value="KAJ1080142.1"/>
    <property type="molecule type" value="Genomic_DNA"/>
</dbReference>
<protein>
    <submittedName>
        <fullName evidence="2">Uncharacterized protein</fullName>
    </submittedName>
</protein>
<comment type="caution">
    <text evidence="2">The sequence shown here is derived from an EMBL/GenBank/DDBJ whole genome shotgun (WGS) entry which is preliminary data.</text>
</comment>
<feature type="region of interest" description="Disordered" evidence="1">
    <location>
        <begin position="1"/>
        <end position="110"/>
    </location>
</feature>
<reference evidence="2" key="1">
    <citation type="journal article" date="2022" name="bioRxiv">
        <title>Sequencing and chromosome-scale assembly of the giantPleurodeles waltlgenome.</title>
        <authorList>
            <person name="Brown T."/>
            <person name="Elewa A."/>
            <person name="Iarovenko S."/>
            <person name="Subramanian E."/>
            <person name="Araus A.J."/>
            <person name="Petzold A."/>
            <person name="Susuki M."/>
            <person name="Suzuki K.-i.T."/>
            <person name="Hayashi T."/>
            <person name="Toyoda A."/>
            <person name="Oliveira C."/>
            <person name="Osipova E."/>
            <person name="Leigh N.D."/>
            <person name="Simon A."/>
            <person name="Yun M.H."/>
        </authorList>
    </citation>
    <scope>NUCLEOTIDE SEQUENCE</scope>
    <source>
        <strain evidence="2">20211129_DDA</strain>
        <tissue evidence="2">Liver</tissue>
    </source>
</reference>
<evidence type="ECO:0000313" key="3">
    <source>
        <dbReference type="Proteomes" id="UP001066276"/>
    </source>
</evidence>
<gene>
    <name evidence="2" type="ORF">NDU88_000362</name>
</gene>
<accession>A0AAV7KMN6</accession>
<keyword evidence="3" id="KW-1185">Reference proteome</keyword>
<evidence type="ECO:0000256" key="1">
    <source>
        <dbReference type="SAM" id="MobiDB-lite"/>
    </source>
</evidence>
<dbReference type="AlphaFoldDB" id="A0AAV7KMN6"/>
<proteinExistence type="predicted"/>
<dbReference type="Proteomes" id="UP001066276">
    <property type="component" value="Chromosome 12"/>
</dbReference>
<sequence length="166" mass="17946">MSSLWSGRRRTAHRALSGYPRTGPQPPSWVHPRSRATCGSGPEITPNPKKLLQPEAVVIRNPPRKEGAGPVVRGQSGYSDPLLADRVPAGRWSPGVREVRTPSRPRSWSRRKVAAMGWFPTPWGRGSGPGGWSVLGYEAGATDPGAETFKYFLGLGAARDVPPSKE</sequence>
<organism evidence="2 3">
    <name type="scientific">Pleurodeles waltl</name>
    <name type="common">Iberian ribbed newt</name>
    <dbReference type="NCBI Taxonomy" id="8319"/>
    <lineage>
        <taxon>Eukaryota</taxon>
        <taxon>Metazoa</taxon>
        <taxon>Chordata</taxon>
        <taxon>Craniata</taxon>
        <taxon>Vertebrata</taxon>
        <taxon>Euteleostomi</taxon>
        <taxon>Amphibia</taxon>
        <taxon>Batrachia</taxon>
        <taxon>Caudata</taxon>
        <taxon>Salamandroidea</taxon>
        <taxon>Salamandridae</taxon>
        <taxon>Pleurodelinae</taxon>
        <taxon>Pleurodeles</taxon>
    </lineage>
</organism>
<name>A0AAV7KMN6_PLEWA</name>
<evidence type="ECO:0000313" key="2">
    <source>
        <dbReference type="EMBL" id="KAJ1080142.1"/>
    </source>
</evidence>